<dbReference type="AlphaFoldDB" id="A0A2I1DNL1"/>
<gene>
    <name evidence="1" type="ORF">B1757_04330</name>
</gene>
<dbReference type="EMBL" id="MXAV01000013">
    <property type="protein sequence ID" value="PKY11452.1"/>
    <property type="molecule type" value="Genomic_DNA"/>
</dbReference>
<evidence type="ECO:0008006" key="3">
    <source>
        <dbReference type="Google" id="ProtNLM"/>
    </source>
</evidence>
<dbReference type="PANTHER" id="PTHR36849:SF1">
    <property type="entry name" value="CYTOPLASMIC PROTEIN"/>
    <property type="match status" value="1"/>
</dbReference>
<dbReference type="PANTHER" id="PTHR36849">
    <property type="entry name" value="CYTOPLASMIC PROTEIN-RELATED"/>
    <property type="match status" value="1"/>
</dbReference>
<reference evidence="1 2" key="1">
    <citation type="submission" date="2017-03" db="EMBL/GenBank/DDBJ databases">
        <title>Draft genime sequence of the acidophilic sulfur-oxidizing bacterium Acidithiobacillus sp. SH, isolated from seawater.</title>
        <authorList>
            <person name="Sharmin S."/>
            <person name="Tokuhisa M."/>
            <person name="Kanao T."/>
            <person name="Kamimura K."/>
        </authorList>
    </citation>
    <scope>NUCLEOTIDE SEQUENCE [LARGE SCALE GENOMIC DNA]</scope>
    <source>
        <strain evidence="1 2">SH</strain>
    </source>
</reference>
<proteinExistence type="predicted"/>
<dbReference type="Pfam" id="PF22752">
    <property type="entry name" value="DUF488-N3i"/>
    <property type="match status" value="1"/>
</dbReference>
<dbReference type="Proteomes" id="UP000234329">
    <property type="component" value="Unassembled WGS sequence"/>
</dbReference>
<evidence type="ECO:0000313" key="1">
    <source>
        <dbReference type="EMBL" id="PKY11452.1"/>
    </source>
</evidence>
<comment type="caution">
    <text evidence="1">The sequence shown here is derived from an EMBL/GenBank/DDBJ whole genome shotgun (WGS) entry which is preliminary data.</text>
</comment>
<dbReference type="InParanoid" id="A0A2I1DNL1"/>
<dbReference type="OrthoDB" id="9790745at2"/>
<keyword evidence="2" id="KW-1185">Reference proteome</keyword>
<name>A0A2I1DNL1_9PROT</name>
<sequence>MEKQQRIEIIPWRVYERPLPRGFRVLAERLWPRGVRKEDLPLDAWPKILTPSTALRQWFHHDITLWEEFRQRYLQELALQTTEAGHLLDSAAGRPLILLYAAQNKLHNGALVLQSFLDACQRQKES</sequence>
<protein>
    <recommendedName>
        <fullName evidence="3">MarR family transcriptional regulator</fullName>
    </recommendedName>
</protein>
<dbReference type="InterPro" id="IPR052552">
    <property type="entry name" value="YeaO-like"/>
</dbReference>
<accession>A0A2I1DNL1</accession>
<evidence type="ECO:0000313" key="2">
    <source>
        <dbReference type="Proteomes" id="UP000234329"/>
    </source>
</evidence>
<organism evidence="1 2">
    <name type="scientific">Acidithiobacillus marinus</name>
    <dbReference type="NCBI Taxonomy" id="187490"/>
    <lineage>
        <taxon>Bacteria</taxon>
        <taxon>Pseudomonadati</taxon>
        <taxon>Pseudomonadota</taxon>
        <taxon>Acidithiobacillia</taxon>
        <taxon>Acidithiobacillales</taxon>
        <taxon>Acidithiobacillaceae</taxon>
        <taxon>Acidithiobacillus</taxon>
    </lineage>
</organism>
<dbReference type="RefSeq" id="WP_101537158.1">
    <property type="nucleotide sequence ID" value="NZ_MXAV01000013.1"/>
</dbReference>
<dbReference type="FunCoup" id="A0A2I1DNL1">
    <property type="interactions" value="22"/>
</dbReference>